<keyword evidence="1" id="KW-0328">Glycosyltransferase</keyword>
<organism evidence="5">
    <name type="scientific">uncultured Phenylobacterium sp</name>
    <dbReference type="NCBI Taxonomy" id="349273"/>
    <lineage>
        <taxon>Bacteria</taxon>
        <taxon>Pseudomonadati</taxon>
        <taxon>Pseudomonadota</taxon>
        <taxon>Alphaproteobacteria</taxon>
        <taxon>Caulobacterales</taxon>
        <taxon>Caulobacteraceae</taxon>
        <taxon>Phenylobacterium</taxon>
        <taxon>environmental samples</taxon>
    </lineage>
</organism>
<dbReference type="InterPro" id="IPR008928">
    <property type="entry name" value="6-hairpin_glycosidase_sf"/>
</dbReference>
<dbReference type="PANTHER" id="PTHR37469:SF2">
    <property type="entry name" value="CELLOBIONIC ACID PHOSPHORYLASE"/>
    <property type="match status" value="1"/>
</dbReference>
<dbReference type="PANTHER" id="PTHR37469">
    <property type="entry name" value="CELLOBIONIC ACID PHOSPHORYLASE-RELATED"/>
    <property type="match status" value="1"/>
</dbReference>
<evidence type="ECO:0000256" key="2">
    <source>
        <dbReference type="ARBA" id="ARBA00022679"/>
    </source>
</evidence>
<evidence type="ECO:0000259" key="4">
    <source>
        <dbReference type="Pfam" id="PF17167"/>
    </source>
</evidence>
<reference evidence="5" key="1">
    <citation type="journal article" date="2013" name="Environ. Microbiol.">
        <title>Seasonally variable intestinal metagenomes of the red palm weevil (Rhynchophorus ferrugineus).</title>
        <authorList>
            <person name="Jia S."/>
            <person name="Zhang X."/>
            <person name="Zhang G."/>
            <person name="Yin A."/>
            <person name="Zhang S."/>
            <person name="Li F."/>
            <person name="Wang L."/>
            <person name="Zhao D."/>
            <person name="Yun Q."/>
            <person name="Tala"/>
            <person name="Wang J."/>
            <person name="Sun G."/>
            <person name="Baabdullah M."/>
            <person name="Yu X."/>
            <person name="Hu S."/>
            <person name="Al-Mssallem I.S."/>
            <person name="Yu J."/>
        </authorList>
    </citation>
    <scope>NUCLEOTIDE SEQUENCE</scope>
</reference>
<dbReference type="InterPro" id="IPR037018">
    <property type="entry name" value="GH65_N"/>
</dbReference>
<feature type="non-terminal residue" evidence="5">
    <location>
        <position position="1"/>
    </location>
</feature>
<dbReference type="Pfam" id="PF06165">
    <property type="entry name" value="GH94_b-supersand"/>
    <property type="match status" value="1"/>
</dbReference>
<evidence type="ECO:0000313" key="5">
    <source>
        <dbReference type="EMBL" id="AIA88049.1"/>
    </source>
</evidence>
<dbReference type="InterPro" id="IPR012341">
    <property type="entry name" value="6hp_glycosidase-like_sf"/>
</dbReference>
<dbReference type="Gene3D" id="2.70.98.40">
    <property type="entry name" value="Glycoside hydrolase, family 65, N-terminal domain"/>
    <property type="match status" value="1"/>
</dbReference>
<protein>
    <submittedName>
        <fullName evidence="5">CAZy families GH94|GT84 protein</fullName>
    </submittedName>
</protein>
<evidence type="ECO:0000259" key="3">
    <source>
        <dbReference type="Pfam" id="PF06165"/>
    </source>
</evidence>
<keyword evidence="2" id="KW-0808">Transferase</keyword>
<feature type="domain" description="Glycosyl hydrolase 94 catalytic" evidence="4">
    <location>
        <begin position="54"/>
        <end position="110"/>
    </location>
</feature>
<dbReference type="Gene3D" id="1.50.10.10">
    <property type="match status" value="1"/>
</dbReference>
<dbReference type="AlphaFoldDB" id="A0A060BYM0"/>
<dbReference type="InterPro" id="IPR033432">
    <property type="entry name" value="GH94_catalytic"/>
</dbReference>
<sequence>PCAALQADLTLAPGEARELVWIIGQSADRDGARALIRHWREADLDAALARTDAHWQRTLGAVQVQTPDRAFDLLLNGWLPYQILAGRVWARAGFYQASGAYGFRDQLQDGAHCCSAGRSRPPAPAARGGR</sequence>
<dbReference type="InterPro" id="IPR052047">
    <property type="entry name" value="GH94_Enzymes"/>
</dbReference>
<name>A0A060BYM0_9CAUL</name>
<feature type="non-terminal residue" evidence="5">
    <location>
        <position position="130"/>
    </location>
</feature>
<accession>A0A060BYM0</accession>
<feature type="domain" description="Glycosyl hydrolase 94 supersandwich" evidence="3">
    <location>
        <begin position="1"/>
        <end position="41"/>
    </location>
</feature>
<evidence type="ECO:0000256" key="1">
    <source>
        <dbReference type="ARBA" id="ARBA00022676"/>
    </source>
</evidence>
<dbReference type="SUPFAM" id="SSF48208">
    <property type="entry name" value="Six-hairpin glycosidases"/>
    <property type="match status" value="1"/>
</dbReference>
<dbReference type="InterPro" id="IPR010383">
    <property type="entry name" value="Glyco_hydrolase_94_b-supersand"/>
</dbReference>
<dbReference type="EMBL" id="KF120770">
    <property type="protein sequence ID" value="AIA88049.1"/>
    <property type="molecule type" value="Genomic_DNA"/>
</dbReference>
<proteinExistence type="predicted"/>
<dbReference type="GO" id="GO:0005975">
    <property type="term" value="P:carbohydrate metabolic process"/>
    <property type="evidence" value="ECO:0007669"/>
    <property type="project" value="InterPro"/>
</dbReference>
<dbReference type="Pfam" id="PF17167">
    <property type="entry name" value="Glyco_hydro_94"/>
    <property type="match status" value="1"/>
</dbReference>
<dbReference type="GO" id="GO:0016757">
    <property type="term" value="F:glycosyltransferase activity"/>
    <property type="evidence" value="ECO:0007669"/>
    <property type="project" value="UniProtKB-KW"/>
</dbReference>